<keyword evidence="1" id="KW-0143">Chaperone</keyword>
<accession>A0A212D9J0</accession>
<comment type="caution">
    <text evidence="3">The sequence shown here is derived from an EMBL/GenBank/DDBJ whole genome shotgun (WGS) entry which is preliminary data.</text>
</comment>
<protein>
    <submittedName>
        <fullName evidence="3">CLGN</fullName>
    </submittedName>
</protein>
<dbReference type="InterPro" id="IPR001580">
    <property type="entry name" value="Calret/calnex"/>
</dbReference>
<dbReference type="PANTHER" id="PTHR11073">
    <property type="entry name" value="CALRETICULIN AND CALNEXIN"/>
    <property type="match status" value="1"/>
</dbReference>
<dbReference type="SUPFAM" id="SSF63887">
    <property type="entry name" value="P-domain of calnexin/calreticulin"/>
    <property type="match status" value="1"/>
</dbReference>
<evidence type="ECO:0000313" key="4">
    <source>
        <dbReference type="Proteomes" id="UP000242450"/>
    </source>
</evidence>
<dbReference type="PANTHER" id="PTHR11073:SF7">
    <property type="entry name" value="CALMEGIN"/>
    <property type="match status" value="1"/>
</dbReference>
<keyword evidence="4" id="KW-1185">Reference proteome</keyword>
<dbReference type="Gene3D" id="2.60.120.200">
    <property type="match status" value="1"/>
</dbReference>
<sequence length="107" mass="11990">IKYKTPQPVGEVYFTETFDSGRLAGWVLSKAKKDDTDAEISIYDVMNPDDTFEVLIDQIVVNKGSLLEDVVPPINPPKEIEDPSDKKPDDWDERAKIPDASAVKPED</sequence>
<dbReference type="Pfam" id="PF00262">
    <property type="entry name" value="Calreticulin"/>
    <property type="match status" value="1"/>
</dbReference>
<proteinExistence type="inferred from homology"/>
<feature type="compositionally biased region" description="Basic and acidic residues" evidence="2">
    <location>
        <begin position="78"/>
        <end position="97"/>
    </location>
</feature>
<dbReference type="GO" id="GO:0005509">
    <property type="term" value="F:calcium ion binding"/>
    <property type="evidence" value="ECO:0007669"/>
    <property type="project" value="InterPro"/>
</dbReference>
<reference evidence="3 4" key="1">
    <citation type="journal article" date="2018" name="Mol. Genet. Genomics">
        <title>The red deer Cervus elaphus genome CerEla1.0: sequencing, annotating, genes, and chromosomes.</title>
        <authorList>
            <person name="Bana N.A."/>
            <person name="Nyiri A."/>
            <person name="Nagy J."/>
            <person name="Frank K."/>
            <person name="Nagy T."/>
            <person name="Steger V."/>
            <person name="Schiller M."/>
            <person name="Lakatos P."/>
            <person name="Sugar L."/>
            <person name="Horn P."/>
            <person name="Barta E."/>
            <person name="Orosz L."/>
        </authorList>
    </citation>
    <scope>NUCLEOTIDE SEQUENCE [LARGE SCALE GENOMIC DNA]</scope>
    <source>
        <strain evidence="3">Hungarian</strain>
    </source>
</reference>
<dbReference type="OrthoDB" id="1938156at2759"/>
<feature type="region of interest" description="Disordered" evidence="2">
    <location>
        <begin position="68"/>
        <end position="107"/>
    </location>
</feature>
<evidence type="ECO:0000256" key="1">
    <source>
        <dbReference type="RuleBase" id="RU362126"/>
    </source>
</evidence>
<comment type="similarity">
    <text evidence="1">Belongs to the calreticulin family.</text>
</comment>
<evidence type="ECO:0000313" key="3">
    <source>
        <dbReference type="EMBL" id="OWK14905.1"/>
    </source>
</evidence>
<dbReference type="EMBL" id="MKHE01000005">
    <property type="protein sequence ID" value="OWK14905.1"/>
    <property type="molecule type" value="Genomic_DNA"/>
</dbReference>
<keyword evidence="1" id="KW-0256">Endoplasmic reticulum</keyword>
<feature type="non-terminal residue" evidence="3">
    <location>
        <position position="1"/>
    </location>
</feature>
<dbReference type="Gene3D" id="2.10.250.10">
    <property type="entry name" value="Calreticulin/calnexin, P domain"/>
    <property type="match status" value="1"/>
</dbReference>
<dbReference type="GO" id="GO:0036503">
    <property type="term" value="P:ERAD pathway"/>
    <property type="evidence" value="ECO:0007669"/>
    <property type="project" value="TreeGrafter"/>
</dbReference>
<dbReference type="Proteomes" id="UP000242450">
    <property type="component" value="Chromosome 5"/>
</dbReference>
<organism evidence="3 4">
    <name type="scientific">Cervus elaphus hippelaphus</name>
    <name type="common">European red deer</name>
    <dbReference type="NCBI Taxonomy" id="46360"/>
    <lineage>
        <taxon>Eukaryota</taxon>
        <taxon>Metazoa</taxon>
        <taxon>Chordata</taxon>
        <taxon>Craniata</taxon>
        <taxon>Vertebrata</taxon>
        <taxon>Euteleostomi</taxon>
        <taxon>Mammalia</taxon>
        <taxon>Eutheria</taxon>
        <taxon>Laurasiatheria</taxon>
        <taxon>Artiodactyla</taxon>
        <taxon>Ruminantia</taxon>
        <taxon>Pecora</taxon>
        <taxon>Cervidae</taxon>
        <taxon>Cervinae</taxon>
        <taxon>Cervus</taxon>
    </lineage>
</organism>
<evidence type="ECO:0000256" key="2">
    <source>
        <dbReference type="SAM" id="MobiDB-lite"/>
    </source>
</evidence>
<dbReference type="GO" id="GO:0006457">
    <property type="term" value="P:protein folding"/>
    <property type="evidence" value="ECO:0007669"/>
    <property type="project" value="InterPro"/>
</dbReference>
<dbReference type="GO" id="GO:0051082">
    <property type="term" value="F:unfolded protein binding"/>
    <property type="evidence" value="ECO:0007669"/>
    <property type="project" value="InterPro"/>
</dbReference>
<name>A0A212D9J0_CEREH</name>
<dbReference type="GO" id="GO:0005789">
    <property type="term" value="C:endoplasmic reticulum membrane"/>
    <property type="evidence" value="ECO:0007669"/>
    <property type="project" value="TreeGrafter"/>
</dbReference>
<dbReference type="AlphaFoldDB" id="A0A212D9J0"/>
<dbReference type="InterPro" id="IPR009033">
    <property type="entry name" value="Calreticulin/calnexin_P_dom_sf"/>
</dbReference>
<feature type="non-terminal residue" evidence="3">
    <location>
        <position position="107"/>
    </location>
</feature>
<gene>
    <name evidence="3" type="ORF">Celaphus_00000521</name>
</gene>